<keyword evidence="5" id="KW-0597">Phosphoprotein</keyword>
<dbReference type="InterPro" id="IPR036097">
    <property type="entry name" value="HisK_dim/P_sf"/>
</dbReference>
<dbReference type="GO" id="GO:0022857">
    <property type="term" value="F:transmembrane transporter activity"/>
    <property type="evidence" value="ECO:0007669"/>
    <property type="project" value="InterPro"/>
</dbReference>
<protein>
    <recommendedName>
        <fullName evidence="4">histidine kinase</fullName>
        <ecNumber evidence="4">2.7.13.3</ecNumber>
    </recommendedName>
</protein>
<dbReference type="Proteomes" id="UP000321580">
    <property type="component" value="Unassembled WGS sequence"/>
</dbReference>
<gene>
    <name evidence="15" type="ORF">FRY97_00350</name>
</gene>
<keyword evidence="10" id="KW-0902">Two-component regulatory system</keyword>
<dbReference type="Pfam" id="PF02518">
    <property type="entry name" value="HATPase_c"/>
    <property type="match status" value="1"/>
</dbReference>
<dbReference type="InterPro" id="IPR005467">
    <property type="entry name" value="His_kinase_dom"/>
</dbReference>
<keyword evidence="9 13" id="KW-1133">Transmembrane helix</keyword>
<feature type="transmembrane region" description="Helical" evidence="13">
    <location>
        <begin position="421"/>
        <end position="442"/>
    </location>
</feature>
<dbReference type="CDD" id="cd00082">
    <property type="entry name" value="HisKA"/>
    <property type="match status" value="1"/>
</dbReference>
<feature type="transmembrane region" description="Helical" evidence="13">
    <location>
        <begin position="35"/>
        <end position="55"/>
    </location>
</feature>
<feature type="transmembrane region" description="Helical" evidence="13">
    <location>
        <begin position="165"/>
        <end position="182"/>
    </location>
</feature>
<dbReference type="FunFam" id="3.30.565.10:FF:000006">
    <property type="entry name" value="Sensor histidine kinase WalK"/>
    <property type="match status" value="1"/>
</dbReference>
<keyword evidence="7 13" id="KW-0812">Transmembrane</keyword>
<dbReference type="SUPFAM" id="SSF55874">
    <property type="entry name" value="ATPase domain of HSP90 chaperone/DNA topoisomerase II/histidine kinase"/>
    <property type="match status" value="1"/>
</dbReference>
<evidence type="ECO:0000256" key="8">
    <source>
        <dbReference type="ARBA" id="ARBA00022777"/>
    </source>
</evidence>
<comment type="catalytic activity">
    <reaction evidence="1">
        <text>ATP + protein L-histidine = ADP + protein N-phospho-L-histidine.</text>
        <dbReference type="EC" id="2.7.13.3"/>
    </reaction>
</comment>
<feature type="transmembrane region" description="Helical" evidence="13">
    <location>
        <begin position="336"/>
        <end position="369"/>
    </location>
</feature>
<evidence type="ECO:0000256" key="13">
    <source>
        <dbReference type="SAM" id="Phobius"/>
    </source>
</evidence>
<dbReference type="Gene3D" id="3.30.565.10">
    <property type="entry name" value="Histidine kinase-like ATPase, C-terminal domain"/>
    <property type="match status" value="1"/>
</dbReference>
<evidence type="ECO:0000256" key="12">
    <source>
        <dbReference type="SAM" id="Coils"/>
    </source>
</evidence>
<evidence type="ECO:0000313" key="15">
    <source>
        <dbReference type="EMBL" id="TXB70190.1"/>
    </source>
</evidence>
<dbReference type="FunFam" id="1.10.287.130:FF:000001">
    <property type="entry name" value="Two-component sensor histidine kinase"/>
    <property type="match status" value="1"/>
</dbReference>
<dbReference type="Gene3D" id="1.20.1730.10">
    <property type="entry name" value="Sodium/glucose cotransporter"/>
    <property type="match status" value="1"/>
</dbReference>
<name>A0A5C6S6R7_9BACT</name>
<dbReference type="Pfam" id="PF00474">
    <property type="entry name" value="SSF"/>
    <property type="match status" value="1"/>
</dbReference>
<evidence type="ECO:0000256" key="2">
    <source>
        <dbReference type="ARBA" id="ARBA00004141"/>
    </source>
</evidence>
<feature type="transmembrane region" description="Helical" evidence="13">
    <location>
        <begin position="289"/>
        <end position="313"/>
    </location>
</feature>
<dbReference type="SMART" id="SM00387">
    <property type="entry name" value="HATPase_c"/>
    <property type="match status" value="1"/>
</dbReference>
<keyword evidence="16" id="KW-1185">Reference proteome</keyword>
<sequence length="911" mass="100025">MSAALIVICSLAYMGLLFLIAWWAEQREKSGKSLVSNSGIYALSLAVYCTAWTYYGSVGRAATSGLGFLPTYLGPAITAPLWWLLLRKIILISKSQRITSIADFISSRYGKSAWLGIMATLIAVLGIIPYISIQLKAISTSFDLLVYQGQSGSISHHDTPFFADSTLYIAIALAIFTILFGTRHLDPNERHGGLVAAIAFESVLKLIAFLAIGVFVTFGVYDGFGDLFAKAAEVPRISRLFTLEAVGLNGWEWFWLIFLSMSAIMLLPRQFHVGVVENTNADQVAKASWLFPLYLLLINIFVLPIALAGLLLFPEGGVEPDSYVLSIPLSMGHEAFALFISLGGFSAATSMVIVAVIALSIMIGNNLVLPILLRDMSFRESGNTDLNHRLLGIRRVSIVVVLLLAYAYFKAVGEQYSLVSVGLISFTAVAQFAPILIGGVYWKRATKKGAIWGLATGFLIWAYTLPLPTLTEAGLISPGFVADGLGGIALLRPHALFGLDTSSPIANAAFWSLLLNTSVFIIVSLNTRQSPLEASQADLFVNINKYVFRSADYELVKRRAKVRDLRILLNRFLGPTRAQSLLTAYENRKRVNLSKQETAGADLINYAETHLAGSIGAASAKIIISSIAKDDPISLEEMFRVLEQTREAVQYSKALEKKSAELEKTTAKLKAANEQLQELDRLKADFITTVTHELRTPITSIKALSKIMLETPGLSQEQRAEFLDIVVSESERLTRLINQVLDLEKIQSSRLVFEPRPIHLNALAEKAFQGLQGLMKEQQLNGRLFLPEHEIAIAGHHDRLTQAVINLLSNAIKFARSEVQLHIHMLNGGSAVIEVTDDGKGIPEKEQQLIFDRFTQISDHKHGKPQGSGLGLFITKTIVEQHHGSISVDSQPGRHTTFRVILPLAKAADIR</sequence>
<dbReference type="InterPro" id="IPR003661">
    <property type="entry name" value="HisK_dim/P_dom"/>
</dbReference>
<keyword evidence="12" id="KW-0175">Coiled coil</keyword>
<dbReference type="Gene3D" id="1.10.287.130">
    <property type="match status" value="1"/>
</dbReference>
<evidence type="ECO:0000256" key="10">
    <source>
        <dbReference type="ARBA" id="ARBA00023012"/>
    </source>
</evidence>
<dbReference type="CDD" id="cd10322">
    <property type="entry name" value="SLC5sbd"/>
    <property type="match status" value="1"/>
</dbReference>
<keyword evidence="11 13" id="KW-0472">Membrane</keyword>
<feature type="transmembrane region" description="Helical" evidence="13">
    <location>
        <begin position="194"/>
        <end position="221"/>
    </location>
</feature>
<feature type="transmembrane region" description="Helical" evidence="13">
    <location>
        <begin position="6"/>
        <end position="23"/>
    </location>
</feature>
<feature type="coiled-coil region" evidence="12">
    <location>
        <begin position="648"/>
        <end position="689"/>
    </location>
</feature>
<dbReference type="EC" id="2.7.13.3" evidence="4"/>
<evidence type="ECO:0000256" key="5">
    <source>
        <dbReference type="ARBA" id="ARBA00022553"/>
    </source>
</evidence>
<dbReference type="GO" id="GO:0016020">
    <property type="term" value="C:membrane"/>
    <property type="evidence" value="ECO:0007669"/>
    <property type="project" value="UniProtKB-SubCell"/>
</dbReference>
<dbReference type="InterPro" id="IPR001734">
    <property type="entry name" value="Na/solute_symporter"/>
</dbReference>
<feature type="transmembrane region" description="Helical" evidence="13">
    <location>
        <begin position="250"/>
        <end position="268"/>
    </location>
</feature>
<dbReference type="PROSITE" id="PS50109">
    <property type="entry name" value="HIS_KIN"/>
    <property type="match status" value="1"/>
</dbReference>
<evidence type="ECO:0000256" key="11">
    <source>
        <dbReference type="ARBA" id="ARBA00023136"/>
    </source>
</evidence>
<evidence type="ECO:0000256" key="6">
    <source>
        <dbReference type="ARBA" id="ARBA00022679"/>
    </source>
</evidence>
<dbReference type="OrthoDB" id="9764438at2"/>
<dbReference type="RefSeq" id="WP_147165422.1">
    <property type="nucleotide sequence ID" value="NZ_VOOR01000001.1"/>
</dbReference>
<keyword evidence="6" id="KW-0808">Transferase</keyword>
<dbReference type="InterPro" id="IPR038377">
    <property type="entry name" value="Na/Glc_symporter_sf"/>
</dbReference>
<dbReference type="InterPro" id="IPR036890">
    <property type="entry name" value="HATPase_C_sf"/>
</dbReference>
<proteinExistence type="inferred from homology"/>
<accession>A0A5C6S6R7</accession>
<keyword evidence="8 15" id="KW-0418">Kinase</keyword>
<dbReference type="InterPro" id="IPR003594">
    <property type="entry name" value="HATPase_dom"/>
</dbReference>
<evidence type="ECO:0000256" key="3">
    <source>
        <dbReference type="ARBA" id="ARBA00006434"/>
    </source>
</evidence>
<feature type="transmembrane region" description="Helical" evidence="13">
    <location>
        <begin position="449"/>
        <end position="467"/>
    </location>
</feature>
<feature type="transmembrane region" description="Helical" evidence="13">
    <location>
        <begin position="67"/>
        <end position="86"/>
    </location>
</feature>
<feature type="transmembrane region" description="Helical" evidence="13">
    <location>
        <begin position="113"/>
        <end position="133"/>
    </location>
</feature>
<dbReference type="GO" id="GO:0000155">
    <property type="term" value="F:phosphorelay sensor kinase activity"/>
    <property type="evidence" value="ECO:0007669"/>
    <property type="project" value="InterPro"/>
</dbReference>
<dbReference type="Pfam" id="PF00512">
    <property type="entry name" value="HisKA"/>
    <property type="match status" value="1"/>
</dbReference>
<dbReference type="SMART" id="SM00388">
    <property type="entry name" value="HisKA"/>
    <property type="match status" value="1"/>
</dbReference>
<evidence type="ECO:0000259" key="14">
    <source>
        <dbReference type="PROSITE" id="PS50109"/>
    </source>
</evidence>
<dbReference type="InterPro" id="IPR004358">
    <property type="entry name" value="Sig_transdc_His_kin-like_C"/>
</dbReference>
<organism evidence="15 16">
    <name type="scientific">Phaeodactylibacter luteus</name>
    <dbReference type="NCBI Taxonomy" id="1564516"/>
    <lineage>
        <taxon>Bacteria</taxon>
        <taxon>Pseudomonadati</taxon>
        <taxon>Bacteroidota</taxon>
        <taxon>Saprospiria</taxon>
        <taxon>Saprospirales</taxon>
        <taxon>Haliscomenobacteraceae</taxon>
        <taxon>Phaeodactylibacter</taxon>
    </lineage>
</organism>
<dbReference type="EMBL" id="VOOR01000001">
    <property type="protein sequence ID" value="TXB70190.1"/>
    <property type="molecule type" value="Genomic_DNA"/>
</dbReference>
<evidence type="ECO:0000313" key="16">
    <source>
        <dbReference type="Proteomes" id="UP000321580"/>
    </source>
</evidence>
<comment type="similarity">
    <text evidence="3">Belongs to the sodium:solute symporter (SSF) (TC 2.A.21) family.</text>
</comment>
<reference evidence="15 16" key="1">
    <citation type="submission" date="2019-08" db="EMBL/GenBank/DDBJ databases">
        <title>Genome of Phaeodactylibacter luteus.</title>
        <authorList>
            <person name="Bowman J.P."/>
        </authorList>
    </citation>
    <scope>NUCLEOTIDE SEQUENCE [LARGE SCALE GENOMIC DNA]</scope>
    <source>
        <strain evidence="15 16">KCTC 42180</strain>
    </source>
</reference>
<dbReference type="InterPro" id="IPR050736">
    <property type="entry name" value="Sensor_HK_Regulatory"/>
</dbReference>
<feature type="transmembrane region" description="Helical" evidence="13">
    <location>
        <begin position="390"/>
        <end position="409"/>
    </location>
</feature>
<evidence type="ECO:0000256" key="7">
    <source>
        <dbReference type="ARBA" id="ARBA00022692"/>
    </source>
</evidence>
<dbReference type="PANTHER" id="PTHR43711:SF30">
    <property type="entry name" value="HISTIDINE KINASE"/>
    <property type="match status" value="1"/>
</dbReference>
<dbReference type="AlphaFoldDB" id="A0A5C6S6R7"/>
<dbReference type="PROSITE" id="PS50283">
    <property type="entry name" value="NA_SOLUT_SYMP_3"/>
    <property type="match status" value="1"/>
</dbReference>
<dbReference type="PANTHER" id="PTHR43711">
    <property type="entry name" value="TWO-COMPONENT HISTIDINE KINASE"/>
    <property type="match status" value="1"/>
</dbReference>
<comment type="subcellular location">
    <subcellularLocation>
        <location evidence="2">Membrane</location>
        <topology evidence="2">Multi-pass membrane protein</topology>
    </subcellularLocation>
</comment>
<feature type="domain" description="Histidine kinase" evidence="14">
    <location>
        <begin position="689"/>
        <end position="906"/>
    </location>
</feature>
<dbReference type="SUPFAM" id="SSF47384">
    <property type="entry name" value="Homodimeric domain of signal transducing histidine kinase"/>
    <property type="match status" value="1"/>
</dbReference>
<comment type="caution">
    <text evidence="15">The sequence shown here is derived from an EMBL/GenBank/DDBJ whole genome shotgun (WGS) entry which is preliminary data.</text>
</comment>
<evidence type="ECO:0000256" key="4">
    <source>
        <dbReference type="ARBA" id="ARBA00012438"/>
    </source>
</evidence>
<dbReference type="PRINTS" id="PR00344">
    <property type="entry name" value="BCTRLSENSOR"/>
</dbReference>
<evidence type="ECO:0000256" key="9">
    <source>
        <dbReference type="ARBA" id="ARBA00022989"/>
    </source>
</evidence>
<evidence type="ECO:0000256" key="1">
    <source>
        <dbReference type="ARBA" id="ARBA00000085"/>
    </source>
</evidence>